<dbReference type="EMBL" id="QWEI01000010">
    <property type="protein sequence ID" value="RHW33375.1"/>
    <property type="molecule type" value="Genomic_DNA"/>
</dbReference>
<evidence type="ECO:0000256" key="1">
    <source>
        <dbReference type="ARBA" id="ARBA00004141"/>
    </source>
</evidence>
<gene>
    <name evidence="7" type="ORF">D1B33_15105</name>
</gene>
<dbReference type="RefSeq" id="WP_118877239.1">
    <property type="nucleotide sequence ID" value="NZ_QWEI01000010.1"/>
</dbReference>
<dbReference type="OrthoDB" id="2417400at2"/>
<dbReference type="PANTHER" id="PTHR30071">
    <property type="entry name" value="HEME EXPORTER PROTEIN C"/>
    <property type="match status" value="1"/>
</dbReference>
<feature type="transmembrane region" description="Helical" evidence="5">
    <location>
        <begin position="12"/>
        <end position="30"/>
    </location>
</feature>
<evidence type="ECO:0000256" key="3">
    <source>
        <dbReference type="ARBA" id="ARBA00022989"/>
    </source>
</evidence>
<feature type="transmembrane region" description="Helical" evidence="5">
    <location>
        <begin position="39"/>
        <end position="61"/>
    </location>
</feature>
<evidence type="ECO:0000256" key="2">
    <source>
        <dbReference type="ARBA" id="ARBA00022692"/>
    </source>
</evidence>
<feature type="transmembrane region" description="Helical" evidence="5">
    <location>
        <begin position="183"/>
        <end position="208"/>
    </location>
</feature>
<dbReference type="InterPro" id="IPR045062">
    <property type="entry name" value="Cyt_c_biogenesis_CcsA/CcmC"/>
</dbReference>
<evidence type="ECO:0000313" key="7">
    <source>
        <dbReference type="EMBL" id="RHW33375.1"/>
    </source>
</evidence>
<feature type="domain" description="Cytochrome c assembly protein" evidence="6">
    <location>
        <begin position="68"/>
        <end position="264"/>
    </location>
</feature>
<feature type="transmembrane region" description="Helical" evidence="5">
    <location>
        <begin position="73"/>
        <end position="90"/>
    </location>
</feature>
<feature type="transmembrane region" description="Helical" evidence="5">
    <location>
        <begin position="244"/>
        <end position="264"/>
    </location>
</feature>
<dbReference type="GO" id="GO:0020037">
    <property type="term" value="F:heme binding"/>
    <property type="evidence" value="ECO:0007669"/>
    <property type="project" value="InterPro"/>
</dbReference>
<dbReference type="GO" id="GO:0017004">
    <property type="term" value="P:cytochrome complex assembly"/>
    <property type="evidence" value="ECO:0007669"/>
    <property type="project" value="InterPro"/>
</dbReference>
<feature type="transmembrane region" description="Helical" evidence="5">
    <location>
        <begin position="220"/>
        <end position="237"/>
    </location>
</feature>
<organism evidence="7 8">
    <name type="scientific">Ureibacillus yapensis</name>
    <dbReference type="NCBI Taxonomy" id="2304605"/>
    <lineage>
        <taxon>Bacteria</taxon>
        <taxon>Bacillati</taxon>
        <taxon>Bacillota</taxon>
        <taxon>Bacilli</taxon>
        <taxon>Bacillales</taxon>
        <taxon>Caryophanaceae</taxon>
        <taxon>Ureibacillus</taxon>
    </lineage>
</organism>
<comment type="subcellular location">
    <subcellularLocation>
        <location evidence="1">Membrane</location>
        <topology evidence="1">Multi-pass membrane protein</topology>
    </subcellularLocation>
</comment>
<evidence type="ECO:0000256" key="4">
    <source>
        <dbReference type="ARBA" id="ARBA00023136"/>
    </source>
</evidence>
<proteinExistence type="predicted"/>
<sequence length="275" mass="32324">MTQLAMSRLYELMVVLYATGIVFYFIDFFYKRVKVRRIGFWLISIVWVLQTVFLLLYMFEIKRFPILSLTEGIYFYAWLLVTLSIFLHCIAKVDLPVFFINVLGFIFITIHLFAPEQVENPLIKSLESEMLFIHISFAILSYAAFSLAFVFSVLYLILYNLLKKKKYTKLWSRLPDLHQTSRWMFYSILIGVPLIFISLLLGLEWAFLKLEGLSILDVKIVGSFVITVLYLLILVLHHTGKLTGLNFAWAQIYIFLLVVINFFLGSKLSNFHIWY</sequence>
<dbReference type="PANTHER" id="PTHR30071:SF15">
    <property type="entry name" value="PROTEIN HEMX"/>
    <property type="match status" value="1"/>
</dbReference>
<keyword evidence="8" id="KW-1185">Reference proteome</keyword>
<dbReference type="Proteomes" id="UP000265692">
    <property type="component" value="Unassembled WGS sequence"/>
</dbReference>
<evidence type="ECO:0000313" key="8">
    <source>
        <dbReference type="Proteomes" id="UP000265692"/>
    </source>
</evidence>
<dbReference type="Pfam" id="PF01578">
    <property type="entry name" value="Cytochrom_C_asm"/>
    <property type="match status" value="1"/>
</dbReference>
<keyword evidence="2 5" id="KW-0812">Transmembrane</keyword>
<name>A0A396SBL0_9BACL</name>
<keyword evidence="3 5" id="KW-1133">Transmembrane helix</keyword>
<reference evidence="7 8" key="1">
    <citation type="submission" date="2018-08" db="EMBL/GenBank/DDBJ databases">
        <title>Lysinibacillus sp. YLB-03 draft genome sequence.</title>
        <authorList>
            <person name="Yu L."/>
        </authorList>
    </citation>
    <scope>NUCLEOTIDE SEQUENCE [LARGE SCALE GENOMIC DNA]</scope>
    <source>
        <strain evidence="7 8">YLB-03</strain>
    </source>
</reference>
<feature type="transmembrane region" description="Helical" evidence="5">
    <location>
        <begin position="134"/>
        <end position="162"/>
    </location>
</feature>
<dbReference type="GO" id="GO:0005886">
    <property type="term" value="C:plasma membrane"/>
    <property type="evidence" value="ECO:0007669"/>
    <property type="project" value="TreeGrafter"/>
</dbReference>
<accession>A0A396SBL0</accession>
<feature type="transmembrane region" description="Helical" evidence="5">
    <location>
        <begin position="97"/>
        <end position="114"/>
    </location>
</feature>
<protein>
    <submittedName>
        <fullName evidence="7">Cytochrome C assembly protein</fullName>
    </submittedName>
</protein>
<comment type="caution">
    <text evidence="7">The sequence shown here is derived from an EMBL/GenBank/DDBJ whole genome shotgun (WGS) entry which is preliminary data.</text>
</comment>
<dbReference type="InterPro" id="IPR002541">
    <property type="entry name" value="Cyt_c_assembly"/>
</dbReference>
<dbReference type="AlphaFoldDB" id="A0A396SBL0"/>
<evidence type="ECO:0000259" key="6">
    <source>
        <dbReference type="Pfam" id="PF01578"/>
    </source>
</evidence>
<keyword evidence="4 5" id="KW-0472">Membrane</keyword>
<evidence type="ECO:0000256" key="5">
    <source>
        <dbReference type="SAM" id="Phobius"/>
    </source>
</evidence>